<dbReference type="SUPFAM" id="SSF51395">
    <property type="entry name" value="FMN-linked oxidoreductases"/>
    <property type="match status" value="1"/>
</dbReference>
<dbReference type="GO" id="GO:0044205">
    <property type="term" value="P:'de novo' UMP biosynthetic process"/>
    <property type="evidence" value="ECO:0007669"/>
    <property type="project" value="UniProtKB-UniPathway"/>
</dbReference>
<proteinExistence type="predicted"/>
<accession>A0A1G5Q6Y8</accession>
<dbReference type="OrthoDB" id="9794954at2"/>
<dbReference type="PIRSF" id="PIRSF000164">
    <property type="entry name" value="DHO_oxidase"/>
    <property type="match status" value="1"/>
</dbReference>
<dbReference type="STRING" id="415747.SAMN03097708_01428"/>
<feature type="domain" description="Dihydroorotate dehydrogenase catalytic" evidence="7">
    <location>
        <begin position="82"/>
        <end position="290"/>
    </location>
</feature>
<organism evidence="8 9">
    <name type="scientific">Thiohalomonas denitrificans</name>
    <dbReference type="NCBI Taxonomy" id="415747"/>
    <lineage>
        <taxon>Bacteria</taxon>
        <taxon>Pseudomonadati</taxon>
        <taxon>Pseudomonadota</taxon>
        <taxon>Gammaproteobacteria</taxon>
        <taxon>Thiohalomonadales</taxon>
        <taxon>Thiohalomonadaceae</taxon>
        <taxon>Thiohalomonas</taxon>
    </lineage>
</organism>
<keyword evidence="4" id="KW-0288">FMN</keyword>
<dbReference type="InterPro" id="IPR012135">
    <property type="entry name" value="Dihydroorotate_DH_1_2"/>
</dbReference>
<dbReference type="AlphaFoldDB" id="A0A1G5Q6Y8"/>
<dbReference type="EMBL" id="FMWD01000004">
    <property type="protein sequence ID" value="SCZ57437.1"/>
    <property type="molecule type" value="Genomic_DNA"/>
</dbReference>
<dbReference type="Pfam" id="PF01180">
    <property type="entry name" value="DHO_dh"/>
    <property type="match status" value="1"/>
</dbReference>
<sequence length="337" mass="36929">MDLSTTYMGLQLKHPVVASASPLSATLDGFRRMEDGGVAAVVMFSIFEEQVREENEAFSRLMEAGSESYPESLNYFPEVSTYEVGPDRYLELIRRATEQVDVPVIASMNCATTEGWIEYAKQMEQAGAHGLELNIYRVEADFGIGSLEVEQHYLDILAMVKSAVSIPVALKLSPFFSATGNLALRLDQAGADALVLFNRFYQPDIDITDLEVASILDLSTASEIRLPLLWTALLCGKVNASLGTTTGVEGAEEVIKYLLAGADVVMSTSALLRHGPAYAATMVDGLKDWMEAREFSSVAQLRGNMSHGKVANPSAFERANYIKILQSFRGEMLSAWR</sequence>
<reference evidence="8 9" key="1">
    <citation type="submission" date="2016-10" db="EMBL/GenBank/DDBJ databases">
        <authorList>
            <person name="de Groot N.N."/>
        </authorList>
    </citation>
    <scope>NUCLEOTIDE SEQUENCE [LARGE SCALE GENOMIC DNA]</scope>
    <source>
        <strain evidence="8 9">HLD2</strain>
    </source>
</reference>
<evidence type="ECO:0000313" key="9">
    <source>
        <dbReference type="Proteomes" id="UP000199648"/>
    </source>
</evidence>
<evidence type="ECO:0000256" key="6">
    <source>
        <dbReference type="ARBA" id="ARBA00023002"/>
    </source>
</evidence>
<dbReference type="GO" id="GO:0005737">
    <property type="term" value="C:cytoplasm"/>
    <property type="evidence" value="ECO:0007669"/>
    <property type="project" value="InterPro"/>
</dbReference>
<evidence type="ECO:0000259" key="7">
    <source>
        <dbReference type="Pfam" id="PF01180"/>
    </source>
</evidence>
<gene>
    <name evidence="8" type="ORF">SAMN03097708_01428</name>
</gene>
<dbReference type="UniPathway" id="UPA00070"/>
<dbReference type="PANTHER" id="PTHR48109">
    <property type="entry name" value="DIHYDROOROTATE DEHYDROGENASE (QUINONE), MITOCHONDRIAL-RELATED"/>
    <property type="match status" value="1"/>
</dbReference>
<protein>
    <submittedName>
        <fullName evidence="8">Dihydroorotate dehydrogenase (Fumarate)</fullName>
    </submittedName>
</protein>
<keyword evidence="9" id="KW-1185">Reference proteome</keyword>
<dbReference type="NCBIfam" id="NF005741">
    <property type="entry name" value="PRK07565.1"/>
    <property type="match status" value="1"/>
</dbReference>
<dbReference type="GO" id="GO:0006207">
    <property type="term" value="P:'de novo' pyrimidine nucleobase biosynthetic process"/>
    <property type="evidence" value="ECO:0007669"/>
    <property type="project" value="TreeGrafter"/>
</dbReference>
<dbReference type="CDD" id="cd04739">
    <property type="entry name" value="DHOD_like"/>
    <property type="match status" value="1"/>
</dbReference>
<dbReference type="Gene3D" id="3.20.20.70">
    <property type="entry name" value="Aldolase class I"/>
    <property type="match status" value="1"/>
</dbReference>
<dbReference type="InterPro" id="IPR050074">
    <property type="entry name" value="DHO_dehydrogenase"/>
</dbReference>
<dbReference type="InterPro" id="IPR005720">
    <property type="entry name" value="Dihydroorotate_DH_cat"/>
</dbReference>
<name>A0A1G5Q6Y8_9GAMM</name>
<comment type="cofactor">
    <cofactor evidence="1">
        <name>FMN</name>
        <dbReference type="ChEBI" id="CHEBI:58210"/>
    </cofactor>
</comment>
<dbReference type="PANTHER" id="PTHR48109:SF3">
    <property type="entry name" value="SLL0744 PROTEIN"/>
    <property type="match status" value="1"/>
</dbReference>
<dbReference type="RefSeq" id="WP_092994615.1">
    <property type="nucleotide sequence ID" value="NZ_FMWD01000004.1"/>
</dbReference>
<evidence type="ECO:0000256" key="2">
    <source>
        <dbReference type="ARBA" id="ARBA00004725"/>
    </source>
</evidence>
<dbReference type="InterPro" id="IPR013785">
    <property type="entry name" value="Aldolase_TIM"/>
</dbReference>
<evidence type="ECO:0000256" key="5">
    <source>
        <dbReference type="ARBA" id="ARBA00022975"/>
    </source>
</evidence>
<comment type="pathway">
    <text evidence="2">Pyrimidine metabolism; UMP biosynthesis via de novo pathway.</text>
</comment>
<dbReference type="Proteomes" id="UP000199648">
    <property type="component" value="Unassembled WGS sequence"/>
</dbReference>
<evidence type="ECO:0000256" key="3">
    <source>
        <dbReference type="ARBA" id="ARBA00022630"/>
    </source>
</evidence>
<keyword evidence="3" id="KW-0285">Flavoprotein</keyword>
<keyword evidence="5" id="KW-0665">Pyrimidine biosynthesis</keyword>
<keyword evidence="6" id="KW-0560">Oxidoreductase</keyword>
<evidence type="ECO:0000256" key="4">
    <source>
        <dbReference type="ARBA" id="ARBA00022643"/>
    </source>
</evidence>
<dbReference type="GO" id="GO:0004152">
    <property type="term" value="F:dihydroorotate dehydrogenase activity"/>
    <property type="evidence" value="ECO:0007669"/>
    <property type="project" value="InterPro"/>
</dbReference>
<evidence type="ECO:0000313" key="8">
    <source>
        <dbReference type="EMBL" id="SCZ57437.1"/>
    </source>
</evidence>
<evidence type="ECO:0000256" key="1">
    <source>
        <dbReference type="ARBA" id="ARBA00001917"/>
    </source>
</evidence>